<name>A0ABP7J3N0_9ACTN</name>
<dbReference type="EMBL" id="BAAAZR010000032">
    <property type="protein sequence ID" value="GAA3833435.1"/>
    <property type="molecule type" value="Genomic_DNA"/>
</dbReference>
<keyword evidence="3" id="KW-1185">Reference proteome</keyword>
<comment type="caution">
    <text evidence="2">The sequence shown here is derived from an EMBL/GenBank/DDBJ whole genome shotgun (WGS) entry which is preliminary data.</text>
</comment>
<dbReference type="Proteomes" id="UP001500888">
    <property type="component" value="Unassembled WGS sequence"/>
</dbReference>
<evidence type="ECO:0000313" key="3">
    <source>
        <dbReference type="Proteomes" id="UP001500888"/>
    </source>
</evidence>
<evidence type="ECO:0000256" key="1">
    <source>
        <dbReference type="SAM" id="MobiDB-lite"/>
    </source>
</evidence>
<organism evidence="2 3">
    <name type="scientific">Sphaerisporangium flaviroseum</name>
    <dbReference type="NCBI Taxonomy" id="509199"/>
    <lineage>
        <taxon>Bacteria</taxon>
        <taxon>Bacillati</taxon>
        <taxon>Actinomycetota</taxon>
        <taxon>Actinomycetes</taxon>
        <taxon>Streptosporangiales</taxon>
        <taxon>Streptosporangiaceae</taxon>
        <taxon>Sphaerisporangium</taxon>
    </lineage>
</organism>
<evidence type="ECO:0000313" key="2">
    <source>
        <dbReference type="EMBL" id="GAA3833435.1"/>
    </source>
</evidence>
<sequence>MSCFIWYGTATMVSTLPNMVITPEPSRRRKSRESRSGLRSMRRRSRSVFSDRDGLVGTGGKSEWSGEWRATDFSGEPKLRGAEG</sequence>
<reference evidence="3" key="1">
    <citation type="journal article" date="2019" name="Int. J. Syst. Evol. Microbiol.">
        <title>The Global Catalogue of Microorganisms (GCM) 10K type strain sequencing project: providing services to taxonomists for standard genome sequencing and annotation.</title>
        <authorList>
            <consortium name="The Broad Institute Genomics Platform"/>
            <consortium name="The Broad Institute Genome Sequencing Center for Infectious Disease"/>
            <person name="Wu L."/>
            <person name="Ma J."/>
        </authorList>
    </citation>
    <scope>NUCLEOTIDE SEQUENCE [LARGE SCALE GENOMIC DNA]</scope>
    <source>
        <strain evidence="3">JCM 16908</strain>
    </source>
</reference>
<feature type="compositionally biased region" description="Basic and acidic residues" evidence="1">
    <location>
        <begin position="64"/>
        <end position="84"/>
    </location>
</feature>
<accession>A0ABP7J3N0</accession>
<gene>
    <name evidence="2" type="ORF">GCM10022226_63540</name>
</gene>
<proteinExistence type="predicted"/>
<feature type="region of interest" description="Disordered" evidence="1">
    <location>
        <begin position="21"/>
        <end position="84"/>
    </location>
</feature>
<protein>
    <submittedName>
        <fullName evidence="2">Uncharacterized protein</fullName>
    </submittedName>
</protein>